<dbReference type="AlphaFoldDB" id="A0AA48HX18"/>
<evidence type="ECO:0000313" key="2">
    <source>
        <dbReference type="Proteomes" id="UP001333710"/>
    </source>
</evidence>
<accession>A0AA48HX18</accession>
<dbReference type="EMBL" id="AP027272">
    <property type="protein sequence ID" value="BDX06160.1"/>
    <property type="molecule type" value="Genomic_DNA"/>
</dbReference>
<dbReference type="RefSeq" id="WP_338292193.1">
    <property type="nucleotide sequence ID" value="NZ_AP027272.1"/>
</dbReference>
<organism evidence="1 2">
    <name type="scientific">Planctobacterium marinum</name>
    <dbReference type="NCBI Taxonomy" id="1631968"/>
    <lineage>
        <taxon>Bacteria</taxon>
        <taxon>Pseudomonadati</taxon>
        <taxon>Pseudomonadota</taxon>
        <taxon>Gammaproteobacteria</taxon>
        <taxon>Alteromonadales</taxon>
        <taxon>Alteromonadaceae</taxon>
        <taxon>Planctobacterium</taxon>
    </lineage>
</organism>
<dbReference type="KEGG" id="pmaw:MACH26_16810"/>
<protein>
    <submittedName>
        <fullName evidence="1">Uncharacterized protein</fullName>
    </submittedName>
</protein>
<dbReference type="Proteomes" id="UP001333710">
    <property type="component" value="Chromosome"/>
</dbReference>
<reference evidence="1" key="1">
    <citation type="submission" date="2023-01" db="EMBL/GenBank/DDBJ databases">
        <title>Complete genome sequence of Planctobacterium marinum strain Dej080120_11.</title>
        <authorList>
            <person name="Ueki S."/>
            <person name="Maruyama F."/>
        </authorList>
    </citation>
    <scope>NUCLEOTIDE SEQUENCE</scope>
    <source>
        <strain evidence="1">Dej080120_11</strain>
    </source>
</reference>
<keyword evidence="2" id="KW-1185">Reference proteome</keyword>
<sequence>MSVSKLVMFIVTVYSGFAFSSGVGRTISDENTWDSYYNDRESLCWLGNDITTEFNETDNVSISFQFGFWGSDSDYHNAPDHIGIPTKTHLLNITARFRNRNSKSDSEHFIDISFNGKPISPFNTALPWTSTLLKADEVTQILNALMSNNTNQITVTPIGSPGITVQIPKSDIAIKAAMYLACADNIP</sequence>
<gene>
    <name evidence="1" type="ORF">MACH26_16810</name>
</gene>
<evidence type="ECO:0000313" key="1">
    <source>
        <dbReference type="EMBL" id="BDX06160.1"/>
    </source>
</evidence>
<name>A0AA48HX18_9ALTE</name>
<proteinExistence type="predicted"/>